<dbReference type="Proteomes" id="UP000029981">
    <property type="component" value="Chromosome 6"/>
</dbReference>
<reference evidence="12 13" key="3">
    <citation type="journal article" date="2010" name="BMC Genomics">
        <title>Transcriptome sequencing and comparative analysis of cucumber flowers with different sex types.</title>
        <authorList>
            <person name="Guo S."/>
            <person name="Zheng Y."/>
            <person name="Joung J.G."/>
            <person name="Liu S."/>
            <person name="Zhang Z."/>
            <person name="Crasta O.R."/>
            <person name="Sobral B.W."/>
            <person name="Xu Y."/>
            <person name="Huang S."/>
            <person name="Fei Z."/>
        </authorList>
    </citation>
    <scope>NUCLEOTIDE SEQUENCE [LARGE SCALE GENOMIC DNA]</scope>
    <source>
        <strain evidence="13">cv. 9930</strain>
    </source>
</reference>
<evidence type="ECO:0000256" key="8">
    <source>
        <dbReference type="ARBA" id="ARBA00022989"/>
    </source>
</evidence>
<dbReference type="GO" id="GO:0005886">
    <property type="term" value="C:plasma membrane"/>
    <property type="evidence" value="ECO:0007669"/>
    <property type="project" value="UniProtKB-SubCell"/>
</dbReference>
<keyword evidence="8" id="KW-1133">Transmembrane helix</keyword>
<evidence type="ECO:0000256" key="3">
    <source>
        <dbReference type="ARBA" id="ARBA00022475"/>
    </source>
</evidence>
<dbReference type="OMA" id="NCEYLEV"/>
<dbReference type="Pfam" id="PF00560">
    <property type="entry name" value="LRR_1"/>
    <property type="match status" value="6"/>
</dbReference>
<gene>
    <name evidence="12" type="ORF">Csa_6G080300</name>
</gene>
<keyword evidence="10" id="KW-0675">Receptor</keyword>
<evidence type="ECO:0000256" key="7">
    <source>
        <dbReference type="ARBA" id="ARBA00022737"/>
    </source>
</evidence>
<comment type="similarity">
    <text evidence="2">Belongs to the RLP family.</text>
</comment>
<dbReference type="FunFam" id="3.80.10.10:FF:000041">
    <property type="entry name" value="LRR receptor-like serine/threonine-protein kinase ERECTA"/>
    <property type="match status" value="1"/>
</dbReference>
<sequence length="657" mass="73318">MESDHRFLACSWDGVECDDKREGHVVGLHLGCSFLNASTLHPNNTLFTLSHLKTLNLSYNHLAGSPFSPQFGMLSNLRVSGSFGVIFQSFSNLVMNQLVDNITNLRELGLAETNLSCILPTSTFLNFSLSLESLDFFSSELSGNFPDHIFCLPNLRVLKLRWNTELNGHLPMSNWSKSLQILDLSFTNFSGEIPNSIGEAKALRYLDFSYCMFYGEIPNFESHSNPMIMGQLVPNCVLNLTQTPSSSTSFSSPLHHGNICSTGLSNLIYVDLTLNSFTGAIPSWLYSLPNLKYLDLSRNQFFGFMRDFRFNSLKHLDLSDNNLQGEISESIYRQLNLTYLRLNSNNLSGVLNFNMLSRVPNLSWLYISKNTQLSIFSTTLTPAHLLDIGIDSIKLEKIPYFLRNQKYLSNLNLSNNQIVEKVPEWFSELGGLVKLDLSHNFLSLGIEVLLALPNLRSLFLDFNLFNKLPVPMLLSSFMEDFIVSNNKVSGNIHPSICQATKLTFLDLSNNSLSGELPPCLSNMTNLSHLILKSNNLSGVITIPPKIQYYIASENQLIGEIPLSICLSLDLAILSLSNNHMNGTIPPCLTNISTSLSVLNLKNNNFSGSIPTFPSTGCQLSSVDLKNNQIEGEFPKSLLNCEYLEVLDIGNNNMTVYV</sequence>
<keyword evidence="7" id="KW-0677">Repeat</keyword>
<keyword evidence="5" id="KW-0812">Transmembrane</keyword>
<keyword evidence="6" id="KW-0732">Signal</keyword>
<dbReference type="InterPro" id="IPR003591">
    <property type="entry name" value="Leu-rich_rpt_typical-subtyp"/>
</dbReference>
<dbReference type="eggNOG" id="KOG0619">
    <property type="taxonomic scope" value="Eukaryota"/>
</dbReference>
<dbReference type="SUPFAM" id="SSF52047">
    <property type="entry name" value="RNI-like"/>
    <property type="match status" value="1"/>
</dbReference>
<reference evidence="12 13" key="4">
    <citation type="journal article" date="2011" name="BMC Genomics">
        <title>RNA-Seq improves annotation of protein-coding genes in the cucumber genome.</title>
        <authorList>
            <person name="Li Z."/>
            <person name="Zhang Z."/>
            <person name="Yan P."/>
            <person name="Huang S."/>
            <person name="Fei Z."/>
            <person name="Lin K."/>
        </authorList>
    </citation>
    <scope>NUCLEOTIDE SEQUENCE [LARGE SCALE GENOMIC DNA]</scope>
    <source>
        <strain evidence="13">cv. 9930</strain>
    </source>
</reference>
<evidence type="ECO:0008006" key="14">
    <source>
        <dbReference type="Google" id="ProtNLM"/>
    </source>
</evidence>
<dbReference type="InterPro" id="IPR001611">
    <property type="entry name" value="Leu-rich_rpt"/>
</dbReference>
<keyword evidence="13" id="KW-1185">Reference proteome</keyword>
<evidence type="ECO:0000256" key="6">
    <source>
        <dbReference type="ARBA" id="ARBA00022729"/>
    </source>
</evidence>
<accession>A0A0A0KD19</accession>
<evidence type="ECO:0000313" key="12">
    <source>
        <dbReference type="EMBL" id="KGN46287.1"/>
    </source>
</evidence>
<protein>
    <recommendedName>
        <fullName evidence="14">Leucine-rich repeat-containing N-terminal plant-type domain-containing protein</fullName>
    </recommendedName>
</protein>
<evidence type="ECO:0000313" key="13">
    <source>
        <dbReference type="Proteomes" id="UP000029981"/>
    </source>
</evidence>
<dbReference type="EMBL" id="CM002927">
    <property type="protein sequence ID" value="KGN46287.1"/>
    <property type="molecule type" value="Genomic_DNA"/>
</dbReference>
<proteinExistence type="inferred from homology"/>
<dbReference type="SMART" id="SM00369">
    <property type="entry name" value="LRR_TYP"/>
    <property type="match status" value="4"/>
</dbReference>
<dbReference type="Pfam" id="PF13855">
    <property type="entry name" value="LRR_8"/>
    <property type="match status" value="2"/>
</dbReference>
<evidence type="ECO:0000256" key="4">
    <source>
        <dbReference type="ARBA" id="ARBA00022614"/>
    </source>
</evidence>
<dbReference type="InterPro" id="IPR046956">
    <property type="entry name" value="RLP23-like"/>
</dbReference>
<evidence type="ECO:0000256" key="2">
    <source>
        <dbReference type="ARBA" id="ARBA00009592"/>
    </source>
</evidence>
<dbReference type="AlphaFoldDB" id="A0A0A0KD19"/>
<keyword evidence="3" id="KW-1003">Cell membrane</keyword>
<reference evidence="12 13" key="1">
    <citation type="journal article" date="2009" name="Nat. Genet.">
        <title>The genome of the cucumber, Cucumis sativus L.</title>
        <authorList>
            <person name="Huang S."/>
            <person name="Li R."/>
            <person name="Zhang Z."/>
            <person name="Li L."/>
            <person name="Gu X."/>
            <person name="Fan W."/>
            <person name="Lucas W.J."/>
            <person name="Wang X."/>
            <person name="Xie B."/>
            <person name="Ni P."/>
            <person name="Ren Y."/>
            <person name="Zhu H."/>
            <person name="Li J."/>
            <person name="Lin K."/>
            <person name="Jin W."/>
            <person name="Fei Z."/>
            <person name="Li G."/>
            <person name="Staub J."/>
            <person name="Kilian A."/>
            <person name="van der Vossen E.A."/>
            <person name="Wu Y."/>
            <person name="Guo J."/>
            <person name="He J."/>
            <person name="Jia Z."/>
            <person name="Ren Y."/>
            <person name="Tian G."/>
            <person name="Lu Y."/>
            <person name="Ruan J."/>
            <person name="Qian W."/>
            <person name="Wang M."/>
            <person name="Huang Q."/>
            <person name="Li B."/>
            <person name="Xuan Z."/>
            <person name="Cao J."/>
            <person name="Asan"/>
            <person name="Wu Z."/>
            <person name="Zhang J."/>
            <person name="Cai Q."/>
            <person name="Bai Y."/>
            <person name="Zhao B."/>
            <person name="Han Y."/>
            <person name="Li Y."/>
            <person name="Li X."/>
            <person name="Wang S."/>
            <person name="Shi Q."/>
            <person name="Liu S."/>
            <person name="Cho W.K."/>
            <person name="Kim J.Y."/>
            <person name="Xu Y."/>
            <person name="Heller-Uszynska K."/>
            <person name="Miao H."/>
            <person name="Cheng Z."/>
            <person name="Zhang S."/>
            <person name="Wu J."/>
            <person name="Yang Y."/>
            <person name="Kang H."/>
            <person name="Li M."/>
            <person name="Liang H."/>
            <person name="Ren X."/>
            <person name="Shi Z."/>
            <person name="Wen M."/>
            <person name="Jian M."/>
            <person name="Yang H."/>
            <person name="Zhang G."/>
            <person name="Yang Z."/>
            <person name="Chen R."/>
            <person name="Liu S."/>
            <person name="Li J."/>
            <person name="Ma L."/>
            <person name="Liu H."/>
            <person name="Zhou Y."/>
            <person name="Zhao J."/>
            <person name="Fang X."/>
            <person name="Li G."/>
            <person name="Fang L."/>
            <person name="Li Y."/>
            <person name="Liu D."/>
            <person name="Zheng H."/>
            <person name="Zhang Y."/>
            <person name="Qin N."/>
            <person name="Li Z."/>
            <person name="Yang G."/>
            <person name="Yang S."/>
            <person name="Bolund L."/>
            <person name="Kristiansen K."/>
            <person name="Zheng H."/>
            <person name="Li S."/>
            <person name="Zhang X."/>
            <person name="Yang H."/>
            <person name="Wang J."/>
            <person name="Sun R."/>
            <person name="Zhang B."/>
            <person name="Jiang S."/>
            <person name="Wang J."/>
            <person name="Du Y."/>
            <person name="Li S."/>
        </authorList>
    </citation>
    <scope>NUCLEOTIDE SEQUENCE [LARGE SCALE GENOMIC DNA]</scope>
    <source>
        <strain evidence="13">cv. 9930</strain>
    </source>
</reference>
<dbReference type="InterPro" id="IPR032675">
    <property type="entry name" value="LRR_dom_sf"/>
</dbReference>
<dbReference type="PANTHER" id="PTHR48061:SF50">
    <property type="entry name" value="LEUCINE-RICH REPEAT-CONTAINING N-TERMINAL PLANT-TYPE DOMAIN-CONTAINING PROTEIN"/>
    <property type="match status" value="1"/>
</dbReference>
<evidence type="ECO:0000256" key="1">
    <source>
        <dbReference type="ARBA" id="ARBA00004251"/>
    </source>
</evidence>
<keyword evidence="9" id="KW-0472">Membrane</keyword>
<dbReference type="PANTHER" id="PTHR48061">
    <property type="entry name" value="LEUCINE-RICH REPEAT RECEPTOR PROTEIN KINASE EMS1-LIKE-RELATED"/>
    <property type="match status" value="1"/>
</dbReference>
<organism evidence="12 13">
    <name type="scientific">Cucumis sativus</name>
    <name type="common">Cucumber</name>
    <dbReference type="NCBI Taxonomy" id="3659"/>
    <lineage>
        <taxon>Eukaryota</taxon>
        <taxon>Viridiplantae</taxon>
        <taxon>Streptophyta</taxon>
        <taxon>Embryophyta</taxon>
        <taxon>Tracheophyta</taxon>
        <taxon>Spermatophyta</taxon>
        <taxon>Magnoliopsida</taxon>
        <taxon>eudicotyledons</taxon>
        <taxon>Gunneridae</taxon>
        <taxon>Pentapetalae</taxon>
        <taxon>rosids</taxon>
        <taxon>fabids</taxon>
        <taxon>Cucurbitales</taxon>
        <taxon>Cucurbitaceae</taxon>
        <taxon>Benincaseae</taxon>
        <taxon>Cucumis</taxon>
    </lineage>
</organism>
<keyword evidence="4" id="KW-0433">Leucine-rich repeat</keyword>
<dbReference type="Gene3D" id="3.80.10.10">
    <property type="entry name" value="Ribonuclease Inhibitor"/>
    <property type="match status" value="6"/>
</dbReference>
<evidence type="ECO:0000256" key="10">
    <source>
        <dbReference type="ARBA" id="ARBA00023170"/>
    </source>
</evidence>
<dbReference type="Pfam" id="PF13516">
    <property type="entry name" value="LRR_6"/>
    <property type="match status" value="1"/>
</dbReference>
<evidence type="ECO:0000256" key="11">
    <source>
        <dbReference type="ARBA" id="ARBA00023180"/>
    </source>
</evidence>
<name>A0A0A0KD19_CUCSA</name>
<dbReference type="SUPFAM" id="SSF52058">
    <property type="entry name" value="L domain-like"/>
    <property type="match status" value="2"/>
</dbReference>
<keyword evidence="11" id="KW-0325">Glycoprotein</keyword>
<evidence type="ECO:0000256" key="9">
    <source>
        <dbReference type="ARBA" id="ARBA00023136"/>
    </source>
</evidence>
<dbReference type="STRING" id="3659.A0A0A0KD19"/>
<comment type="subcellular location">
    <subcellularLocation>
        <location evidence="1">Cell membrane</location>
        <topology evidence="1">Single-pass type I membrane protein</topology>
    </subcellularLocation>
</comment>
<evidence type="ECO:0000256" key="5">
    <source>
        <dbReference type="ARBA" id="ARBA00022692"/>
    </source>
</evidence>
<reference evidence="12 13" key="2">
    <citation type="journal article" date="2009" name="PLoS ONE">
        <title>An integrated genetic and cytogenetic map of the cucumber genome.</title>
        <authorList>
            <person name="Ren Y."/>
            <person name="Zhang Z."/>
            <person name="Liu J."/>
            <person name="Staub J.E."/>
            <person name="Han Y."/>
            <person name="Cheng Z."/>
            <person name="Li X."/>
            <person name="Lu J."/>
            <person name="Miao H."/>
            <person name="Kang H."/>
            <person name="Xie B."/>
            <person name="Gu X."/>
            <person name="Wang X."/>
            <person name="Du Y."/>
            <person name="Jin W."/>
            <person name="Huang S."/>
        </authorList>
    </citation>
    <scope>NUCLEOTIDE SEQUENCE [LARGE SCALE GENOMIC DNA]</scope>
    <source>
        <strain evidence="13">cv. 9930</strain>
    </source>
</reference>
<dbReference type="Gramene" id="KGN46287">
    <property type="protein sequence ID" value="KGN46287"/>
    <property type="gene ID" value="Csa_6G080300"/>
</dbReference>